<evidence type="ECO:0000313" key="3">
    <source>
        <dbReference type="Proteomes" id="UP001150904"/>
    </source>
</evidence>
<gene>
    <name evidence="2" type="ORF">N7498_000606</name>
</gene>
<proteinExistence type="predicted"/>
<name>A0A9W9TD79_9EURO</name>
<dbReference type="OrthoDB" id="68575at2759"/>
<dbReference type="Gene3D" id="1.10.405.20">
    <property type="match status" value="1"/>
</dbReference>
<sequence>MFSRAHKALVALFFFHAPFGQCRVNTIIRDVAIIGGGASGTFSAVRLRDEGKSVVLIEKENILGGHVNTYQDPVTGTTVDYGVEIFHDMQIVKDYFNRLNVSWAIEVLGPRSSAPDYLDGNTGQTVKYKAPNPVAGLIAYAEQLSKYLNIGLGFFLPDPVPDDFLLPFGQFLAKYPDIGNATYTIFSYGQGLGNFLDQPTLYVFKNFGLDIIQGISSGFLVTTSSDNYEIYDHATKLLGSDVLLSSRVVSTQYRGDHGVELDIETPTGTQVVIAKKLLIAIPQKLNNMNRFALDTREANVFREFGNSGYYTSLVRNTGLPANFTSYSVSPDTPYNIPRLPGVYDVVPTAIHGVFDVKYGSPHSVPDGFVRKQILSYIKKLQANGFAENVSGDPEFVAFKSHTPFELTVSRDKIANGFYKDFYSLQGHRNTWYTGAALHTQDSSLIWNFTESYVLPELLK</sequence>
<feature type="signal peptide" evidence="1">
    <location>
        <begin position="1"/>
        <end position="22"/>
    </location>
</feature>
<dbReference type="Proteomes" id="UP001150904">
    <property type="component" value="Unassembled WGS sequence"/>
</dbReference>
<dbReference type="RefSeq" id="XP_058313080.1">
    <property type="nucleotide sequence ID" value="XM_058447669.1"/>
</dbReference>
<accession>A0A9W9TD79</accession>
<dbReference type="EMBL" id="JAPQKR010000004">
    <property type="protein sequence ID" value="KAJ5218507.1"/>
    <property type="molecule type" value="Genomic_DNA"/>
</dbReference>
<reference evidence="2" key="1">
    <citation type="submission" date="2022-12" db="EMBL/GenBank/DDBJ databases">
        <authorList>
            <person name="Petersen C."/>
        </authorList>
    </citation>
    <scope>NUCLEOTIDE SEQUENCE</scope>
    <source>
        <strain evidence="2">IBT 15544</strain>
    </source>
</reference>
<organism evidence="2 3">
    <name type="scientific">Penicillium cinerascens</name>
    <dbReference type="NCBI Taxonomy" id="70096"/>
    <lineage>
        <taxon>Eukaryota</taxon>
        <taxon>Fungi</taxon>
        <taxon>Dikarya</taxon>
        <taxon>Ascomycota</taxon>
        <taxon>Pezizomycotina</taxon>
        <taxon>Eurotiomycetes</taxon>
        <taxon>Eurotiomycetidae</taxon>
        <taxon>Eurotiales</taxon>
        <taxon>Aspergillaceae</taxon>
        <taxon>Penicillium</taxon>
    </lineage>
</organism>
<dbReference type="SUPFAM" id="SSF51905">
    <property type="entry name" value="FAD/NAD(P)-binding domain"/>
    <property type="match status" value="1"/>
</dbReference>
<evidence type="ECO:0000256" key="1">
    <source>
        <dbReference type="SAM" id="SignalP"/>
    </source>
</evidence>
<reference evidence="2" key="2">
    <citation type="journal article" date="2023" name="IMA Fungus">
        <title>Comparative genomic study of the Penicillium genus elucidates a diverse pangenome and 15 lateral gene transfer events.</title>
        <authorList>
            <person name="Petersen C."/>
            <person name="Sorensen T."/>
            <person name="Nielsen M.R."/>
            <person name="Sondergaard T.E."/>
            <person name="Sorensen J.L."/>
            <person name="Fitzpatrick D.A."/>
            <person name="Frisvad J.C."/>
            <person name="Nielsen K.L."/>
        </authorList>
    </citation>
    <scope>NUCLEOTIDE SEQUENCE</scope>
    <source>
        <strain evidence="2">IBT 15544</strain>
    </source>
</reference>
<comment type="caution">
    <text evidence="2">The sequence shown here is derived from an EMBL/GenBank/DDBJ whole genome shotgun (WGS) entry which is preliminary data.</text>
</comment>
<dbReference type="Gene3D" id="3.50.50.60">
    <property type="entry name" value="FAD/NAD(P)-binding domain"/>
    <property type="match status" value="1"/>
</dbReference>
<dbReference type="InterPro" id="IPR036188">
    <property type="entry name" value="FAD/NAD-bd_sf"/>
</dbReference>
<dbReference type="Pfam" id="PF13450">
    <property type="entry name" value="NAD_binding_8"/>
    <property type="match status" value="1"/>
</dbReference>
<keyword evidence="1" id="KW-0732">Signal</keyword>
<protein>
    <submittedName>
        <fullName evidence="2">FAD/NAD(P)-binding domain-containing protein</fullName>
    </submittedName>
</protein>
<dbReference type="AlphaFoldDB" id="A0A9W9TD79"/>
<evidence type="ECO:0000313" key="2">
    <source>
        <dbReference type="EMBL" id="KAJ5218507.1"/>
    </source>
</evidence>
<dbReference type="GeneID" id="83174969"/>
<feature type="chain" id="PRO_5040810966" evidence="1">
    <location>
        <begin position="23"/>
        <end position="459"/>
    </location>
</feature>
<dbReference type="Gene3D" id="3.30.70.1990">
    <property type="match status" value="1"/>
</dbReference>
<keyword evidence="3" id="KW-1185">Reference proteome</keyword>